<dbReference type="PANTHER" id="PTHR30457:SF0">
    <property type="entry name" value="PHOSPHATASE, PUTATIVE (AFU_ORTHOLOGUE AFUA_4G01070)-RELATED"/>
    <property type="match status" value="1"/>
</dbReference>
<name>A0A3B1D8B8_9ZZZZ</name>
<protein>
    <submittedName>
        <fullName evidence="5">5'-nucleotidase SurE</fullName>
        <ecNumber evidence="5">3.1.3.5</ecNumber>
    </submittedName>
</protein>
<gene>
    <name evidence="5" type="ORF">MNBD_PLANCTO03-2430</name>
</gene>
<dbReference type="AlphaFoldDB" id="A0A3B1D8B8"/>
<evidence type="ECO:0000256" key="2">
    <source>
        <dbReference type="ARBA" id="ARBA00022723"/>
    </source>
</evidence>
<reference evidence="5" key="1">
    <citation type="submission" date="2018-06" db="EMBL/GenBank/DDBJ databases">
        <authorList>
            <person name="Zhirakovskaya E."/>
        </authorList>
    </citation>
    <scope>NUCLEOTIDE SEQUENCE</scope>
</reference>
<organism evidence="5">
    <name type="scientific">hydrothermal vent metagenome</name>
    <dbReference type="NCBI Taxonomy" id="652676"/>
    <lineage>
        <taxon>unclassified sequences</taxon>
        <taxon>metagenomes</taxon>
        <taxon>ecological metagenomes</taxon>
    </lineage>
</organism>
<sequence length="272" mass="28816">MHILLTNDDGIRAPGIVALHQALTQAPPIAGPGGEVFPVAPLTAQSATSHGLTFHVPLMVQPVAVTDAMHGLAVDGRPADCVKLALTCLWPDHFGERARPDLVISGMNAGANCGINVIYSGTVAAALEAAFLGVPAIAVSLMIGKGEPDFAAGAIHARRAIEAILAHGPLEPHTCLSINIPPCEKDSPDRHKPLPMRVCPMNTHGIVDGYERRASPGGEVYYWSNRSGLEFRQTDAGSDVSELFAGAITLTPLKYDLTRHDQLHLWQGELEG</sequence>
<dbReference type="PANTHER" id="PTHR30457">
    <property type="entry name" value="5'-NUCLEOTIDASE SURE"/>
    <property type="match status" value="1"/>
</dbReference>
<evidence type="ECO:0000259" key="4">
    <source>
        <dbReference type="Pfam" id="PF01975"/>
    </source>
</evidence>
<dbReference type="Pfam" id="PF01975">
    <property type="entry name" value="SurE"/>
    <property type="match status" value="1"/>
</dbReference>
<dbReference type="EC" id="3.1.3.5" evidence="5"/>
<dbReference type="InterPro" id="IPR002828">
    <property type="entry name" value="SurE-like_Pase/nucleotidase"/>
</dbReference>
<keyword evidence="2" id="KW-0479">Metal-binding</keyword>
<accession>A0A3B1D8B8</accession>
<dbReference type="GO" id="GO:0046872">
    <property type="term" value="F:metal ion binding"/>
    <property type="evidence" value="ECO:0007669"/>
    <property type="project" value="UniProtKB-KW"/>
</dbReference>
<dbReference type="NCBIfam" id="TIGR00087">
    <property type="entry name" value="surE"/>
    <property type="match status" value="1"/>
</dbReference>
<dbReference type="InterPro" id="IPR030048">
    <property type="entry name" value="SurE"/>
</dbReference>
<comment type="similarity">
    <text evidence="1">Belongs to the SurE nucleotidase family.</text>
</comment>
<evidence type="ECO:0000256" key="1">
    <source>
        <dbReference type="ARBA" id="ARBA00011062"/>
    </source>
</evidence>
<feature type="domain" description="Survival protein SurE-like phosphatase/nucleotidase" evidence="4">
    <location>
        <begin position="3"/>
        <end position="188"/>
    </location>
</feature>
<dbReference type="Gene3D" id="3.40.1210.10">
    <property type="entry name" value="Survival protein SurE-like phosphatase/nucleotidase"/>
    <property type="match status" value="1"/>
</dbReference>
<proteinExistence type="inferred from homology"/>
<keyword evidence="3 5" id="KW-0378">Hydrolase</keyword>
<evidence type="ECO:0000313" key="5">
    <source>
        <dbReference type="EMBL" id="VAX36962.1"/>
    </source>
</evidence>
<dbReference type="GO" id="GO:0008253">
    <property type="term" value="F:5'-nucleotidase activity"/>
    <property type="evidence" value="ECO:0007669"/>
    <property type="project" value="UniProtKB-EC"/>
</dbReference>
<dbReference type="SUPFAM" id="SSF64167">
    <property type="entry name" value="SurE-like"/>
    <property type="match status" value="1"/>
</dbReference>
<evidence type="ECO:0000256" key="3">
    <source>
        <dbReference type="ARBA" id="ARBA00022801"/>
    </source>
</evidence>
<dbReference type="HAMAP" id="MF_00060">
    <property type="entry name" value="SurE"/>
    <property type="match status" value="1"/>
</dbReference>
<dbReference type="EMBL" id="UOGK01000088">
    <property type="protein sequence ID" value="VAX36962.1"/>
    <property type="molecule type" value="Genomic_DNA"/>
</dbReference>
<dbReference type="InterPro" id="IPR036523">
    <property type="entry name" value="SurE-like_sf"/>
</dbReference>